<evidence type="ECO:0000256" key="1">
    <source>
        <dbReference type="ARBA" id="ARBA00006849"/>
    </source>
</evidence>
<dbReference type="GO" id="GO:0016491">
    <property type="term" value="F:oxidoreductase activity"/>
    <property type="evidence" value="ECO:0007669"/>
    <property type="project" value="UniProtKB-KW"/>
</dbReference>
<dbReference type="PIRSF" id="PIRSF000127">
    <property type="entry name" value="Xanthine_DH"/>
    <property type="match status" value="1"/>
</dbReference>
<dbReference type="Pfam" id="PF00111">
    <property type="entry name" value="Fer2"/>
    <property type="match status" value="1"/>
</dbReference>
<dbReference type="Gene3D" id="1.10.150.120">
    <property type="entry name" value="[2Fe-2S]-binding domain"/>
    <property type="match status" value="1"/>
</dbReference>
<dbReference type="NCBIfam" id="TIGR03311">
    <property type="entry name" value="Se_dep_XDH"/>
    <property type="match status" value="1"/>
</dbReference>
<name>W0FIH4_9BACT</name>
<dbReference type="SUPFAM" id="SSF54292">
    <property type="entry name" value="2Fe-2S ferredoxin-like"/>
    <property type="match status" value="1"/>
</dbReference>
<protein>
    <submittedName>
        <fullName evidence="6">Aerobic-type carbon monoxide dehydrogenase</fullName>
    </submittedName>
</protein>
<organism evidence="6">
    <name type="scientific">uncultured bacterium Contig1762</name>
    <dbReference type="NCBI Taxonomy" id="1393506"/>
    <lineage>
        <taxon>Bacteria</taxon>
        <taxon>environmental samples</taxon>
    </lineage>
</organism>
<dbReference type="Gene3D" id="3.10.20.30">
    <property type="match status" value="1"/>
</dbReference>
<dbReference type="InterPro" id="IPR012675">
    <property type="entry name" value="Beta-grasp_dom_sf"/>
</dbReference>
<evidence type="ECO:0000256" key="4">
    <source>
        <dbReference type="ARBA" id="ARBA00023004"/>
    </source>
</evidence>
<accession>W0FIH4</accession>
<dbReference type="SUPFAM" id="SSF54665">
    <property type="entry name" value="CO dehydrogenase molybdoprotein N-domain-like"/>
    <property type="match status" value="1"/>
</dbReference>
<dbReference type="InterPro" id="IPR036884">
    <property type="entry name" value="2Fe-2S-bd_dom_sf"/>
</dbReference>
<dbReference type="InterPro" id="IPR046867">
    <property type="entry name" value="AldOxase/xan_DH_MoCoBD2"/>
</dbReference>
<dbReference type="GO" id="GO:0051537">
    <property type="term" value="F:2 iron, 2 sulfur cluster binding"/>
    <property type="evidence" value="ECO:0007669"/>
    <property type="project" value="InterPro"/>
</dbReference>
<dbReference type="InterPro" id="IPR036010">
    <property type="entry name" value="2Fe-2S_ferredoxin-like_sf"/>
</dbReference>
<dbReference type="PROSITE" id="PS51085">
    <property type="entry name" value="2FE2S_FER_2"/>
    <property type="match status" value="1"/>
</dbReference>
<dbReference type="Pfam" id="PF02738">
    <property type="entry name" value="MoCoBD_1"/>
    <property type="match status" value="1"/>
</dbReference>
<dbReference type="SUPFAM" id="SSF56003">
    <property type="entry name" value="Molybdenum cofactor-binding domain"/>
    <property type="match status" value="1"/>
</dbReference>
<dbReference type="PROSITE" id="PS00197">
    <property type="entry name" value="2FE2S_FER_1"/>
    <property type="match status" value="1"/>
</dbReference>
<dbReference type="InterPro" id="IPR008274">
    <property type="entry name" value="AldOxase/xan_DH_MoCoBD1"/>
</dbReference>
<dbReference type="AlphaFoldDB" id="W0FIH4"/>
<proteinExistence type="inferred from homology"/>
<dbReference type="CDD" id="cd00207">
    <property type="entry name" value="fer2"/>
    <property type="match status" value="1"/>
</dbReference>
<dbReference type="InterPro" id="IPR000674">
    <property type="entry name" value="Ald_Oxase/Xan_DH_a/b"/>
</dbReference>
<keyword evidence="3" id="KW-0560">Oxidoreductase</keyword>
<dbReference type="InterPro" id="IPR037165">
    <property type="entry name" value="AldOxase/xan_DH_Mopterin-bd_sf"/>
</dbReference>
<comment type="similarity">
    <text evidence="1">Belongs to the xanthine dehydrogenase family.</text>
</comment>
<sequence length="958" mass="103860">MRSISYTFTVNGIERTTEEKKPLLRYLRDDLKLYSVKDGCSEGACGTCTIVVDGHAVKSCVLTTDRAVGKNIITVEGLSLREKEAFVYAFGTAGSVQCGFCIPGMVMAAKALIDREPDPTDDEIKRAIKGNICRCTGYKKIILGIRRAAAILRGEEEIRDISQFTGKMLPEENEFISVVGSNYDPELASGIANYENRGESSQYGVGKNVFRIDVRKKVLGYGKYPDDIGPEYFVPSDRPDIVRELAGWTEDEYREAEAKGMLSVGATVSKKDEPLVNICTIVDPDMPPMAYCSAVRSDYPRAIVKKINKEKAESLPGVLGVLTAEDVPHNKVGHIQQDWDVMIAEGDITRMVGDAICLVVAESPYILEQAKKAVKIEYEPLEPVKSIAEARAEGAPKIHENGNLCQQRHVVRGDAAKALAESAYKATASFTTPFTEHAFLEPECAVSFPYGDGVKILSTDQGAYDTRHEVAIMLGWEDAQERIVVENQLIGGGFGGKEDVTTQHISALAALKFGRPVKAKFSRAESLRVHPKRHAMEGTFTIGCDENGILQGLDCDINFDTGAYASLCGPVLERACTHSVGPYNYHNTDIRGHGYYTNNPPAGAFRGFGVCQSQFALESLLNVLAKKVGISPWEIRYRNAIEPGLELPNGQIADVSTALKETLVAVKPYFDDAPEDRVGIACAMKNAGVGVGLPDKGRAKLEVKDGLVWIFTAASDIGQGCQTVFIQDVAQATDLPITKIWIGIYNTDNAPNSGTTSGSRQTLVTGEAVKGAAKLLKAAMDKEGVTEDSLDKLNGRVFEYEYFEPTDKLGSDKPHPKSHIAYGFATNVAVLDAEGKVTDIYAAFDAGKVVNPLSMSGQIEGGVLMSMGYALTETWPLDNCVPTAKYGTLGLFRAPDIPDIHAIHVEKDELLEVAYGAKGVGEITSIPAAPAIAGAYYARDGVLRTSLPIEDTFYSKKK</sequence>
<dbReference type="Gene3D" id="3.30.365.10">
    <property type="entry name" value="Aldehyde oxidase/xanthine dehydrogenase, molybdopterin binding domain"/>
    <property type="match status" value="4"/>
</dbReference>
<feature type="domain" description="2Fe-2S ferredoxin-type" evidence="5">
    <location>
        <begin position="4"/>
        <end position="78"/>
    </location>
</feature>
<dbReference type="GO" id="GO:0005506">
    <property type="term" value="F:iron ion binding"/>
    <property type="evidence" value="ECO:0007669"/>
    <property type="project" value="InterPro"/>
</dbReference>
<dbReference type="Pfam" id="PF01799">
    <property type="entry name" value="Fer2_2"/>
    <property type="match status" value="1"/>
</dbReference>
<dbReference type="InterPro" id="IPR002888">
    <property type="entry name" value="2Fe-2S-bd"/>
</dbReference>
<evidence type="ECO:0000256" key="2">
    <source>
        <dbReference type="ARBA" id="ARBA00022723"/>
    </source>
</evidence>
<dbReference type="PANTHER" id="PTHR11908:SF157">
    <property type="entry name" value="XANTHINE DEHYDROGENASE SUBUNIT D-RELATED"/>
    <property type="match status" value="1"/>
</dbReference>
<dbReference type="InterPro" id="IPR006058">
    <property type="entry name" value="2Fe2S_fd_BS"/>
</dbReference>
<dbReference type="Pfam" id="PF01315">
    <property type="entry name" value="Ald_Xan_dh_C"/>
    <property type="match status" value="1"/>
</dbReference>
<evidence type="ECO:0000259" key="5">
    <source>
        <dbReference type="PROSITE" id="PS51085"/>
    </source>
</evidence>
<dbReference type="Gene3D" id="3.90.1170.50">
    <property type="entry name" value="Aldehyde oxidase/xanthine dehydrogenase, a/b hammerhead"/>
    <property type="match status" value="1"/>
</dbReference>
<keyword evidence="2" id="KW-0479">Metal-binding</keyword>
<dbReference type="SMART" id="SM01008">
    <property type="entry name" value="Ald_Xan_dh_C"/>
    <property type="match status" value="1"/>
</dbReference>
<dbReference type="PANTHER" id="PTHR11908">
    <property type="entry name" value="XANTHINE DEHYDROGENASE"/>
    <property type="match status" value="1"/>
</dbReference>
<dbReference type="Pfam" id="PF20256">
    <property type="entry name" value="MoCoBD_2"/>
    <property type="match status" value="1"/>
</dbReference>
<dbReference type="InterPro" id="IPR001041">
    <property type="entry name" value="2Fe-2S_ferredoxin-type"/>
</dbReference>
<dbReference type="InterPro" id="IPR017697">
    <property type="entry name" value="Xdh"/>
</dbReference>
<dbReference type="EMBL" id="KC246799">
    <property type="protein sequence ID" value="AHF24603.1"/>
    <property type="molecule type" value="Genomic_DNA"/>
</dbReference>
<reference evidence="6" key="1">
    <citation type="journal article" date="2013" name="PLoS ONE">
        <title>Metagenomic insights into the carbohydrate-active enzymes carried by the microorganisms adhering to solid digesta in the rumen of cows.</title>
        <authorList>
            <person name="Wang L."/>
            <person name="Hatem A."/>
            <person name="Catalyurek U.V."/>
            <person name="Morrison M."/>
            <person name="Yu Z."/>
        </authorList>
    </citation>
    <scope>NUCLEOTIDE SEQUENCE</scope>
</reference>
<dbReference type="SUPFAM" id="SSF47741">
    <property type="entry name" value="CO dehydrogenase ISP C-domain like"/>
    <property type="match status" value="1"/>
</dbReference>
<evidence type="ECO:0000256" key="3">
    <source>
        <dbReference type="ARBA" id="ARBA00023002"/>
    </source>
</evidence>
<dbReference type="InterPro" id="IPR036856">
    <property type="entry name" value="Ald_Oxase/Xan_DH_a/b_sf"/>
</dbReference>
<dbReference type="InterPro" id="IPR016208">
    <property type="entry name" value="Ald_Oxase/xanthine_DH-like"/>
</dbReference>
<evidence type="ECO:0000313" key="6">
    <source>
        <dbReference type="EMBL" id="AHF24603.1"/>
    </source>
</evidence>
<keyword evidence="4" id="KW-0408">Iron</keyword>